<keyword evidence="4" id="KW-0449">Lipoprotein</keyword>
<evidence type="ECO:0000256" key="2">
    <source>
        <dbReference type="ARBA" id="ARBA00023136"/>
    </source>
</evidence>
<dbReference type="InterPro" id="IPR038670">
    <property type="entry name" value="HslJ-like_sf"/>
</dbReference>
<gene>
    <name evidence="7" type="ORF">LY56_01187</name>
</gene>
<evidence type="ECO:0000256" key="4">
    <source>
        <dbReference type="ARBA" id="ARBA00023288"/>
    </source>
</evidence>
<keyword evidence="1" id="KW-0732">Signal</keyword>
<reference evidence="7 8" key="1">
    <citation type="submission" date="2018-06" db="EMBL/GenBank/DDBJ databases">
        <title>Genomic Encyclopedia of Archaeal and Bacterial Type Strains, Phase II (KMG-II): from individual species to whole genera.</title>
        <authorList>
            <person name="Goeker M."/>
        </authorList>
    </citation>
    <scope>NUCLEOTIDE SEQUENCE [LARGE SCALE GENOMIC DNA]</scope>
    <source>
        <strain evidence="7 8">DSM 13087</strain>
    </source>
</reference>
<comment type="caution">
    <text evidence="7">The sequence shown here is derived from an EMBL/GenBank/DDBJ whole genome shotgun (WGS) entry which is preliminary data.</text>
</comment>
<feature type="domain" description="DUF306" evidence="5">
    <location>
        <begin position="225"/>
        <end position="331"/>
    </location>
</feature>
<dbReference type="STRING" id="121821.GCA_001870675_01897"/>
<dbReference type="Gene3D" id="2.40.128.200">
    <property type="match status" value="1"/>
</dbReference>
<dbReference type="Gene3D" id="2.40.128.270">
    <property type="match status" value="1"/>
</dbReference>
<dbReference type="EMBL" id="QKZQ01000004">
    <property type="protein sequence ID" value="PZX46215.1"/>
    <property type="molecule type" value="Genomic_DNA"/>
</dbReference>
<sequence>MCHNRHTLKLFQSLLMPEVALSRWMSALLSFALPLLVQSAAATDLREVSGQVTVLERMALPDDMVLLLDVSDAKDSTVAIARDLTEGRQSPFTFAIDAPVDMELVLRVGLRGLDDALWLSEPVSIAAGAHPVELGPLRAARIPPMGFAALLSCGNQLIEIGFMPESLRIRLNEQLITMQPQVAASGELYADADNPATTIHLKQDSAVLRIDGAELSECRLIRPEADITEGVWNISAIEDRPTLFPSRTELVFYPDGRMSASVGCNRLIGGYRRHGGIVSFGRLASTRMACPEGLGDQEQHFNTVLPKVDQFILDPEAGRLTLFAAGTPVLRARR</sequence>
<dbReference type="PANTHER" id="PTHR35535">
    <property type="entry name" value="HEAT SHOCK PROTEIN HSLJ"/>
    <property type="match status" value="1"/>
</dbReference>
<dbReference type="InterPro" id="IPR018660">
    <property type="entry name" value="MliC"/>
</dbReference>
<dbReference type="Pfam" id="PF03724">
    <property type="entry name" value="META"/>
    <property type="match status" value="1"/>
</dbReference>
<keyword evidence="8" id="KW-1185">Reference proteome</keyword>
<evidence type="ECO:0000313" key="7">
    <source>
        <dbReference type="EMBL" id="PZX46215.1"/>
    </source>
</evidence>
<evidence type="ECO:0000256" key="3">
    <source>
        <dbReference type="ARBA" id="ARBA00023139"/>
    </source>
</evidence>
<dbReference type="Proteomes" id="UP000249364">
    <property type="component" value="Unassembled WGS sequence"/>
</dbReference>
<dbReference type="SUPFAM" id="SSF141488">
    <property type="entry name" value="YdhA-like"/>
    <property type="match status" value="1"/>
</dbReference>
<dbReference type="InterPro" id="IPR005184">
    <property type="entry name" value="DUF306_Meta_HslJ"/>
</dbReference>
<dbReference type="Pfam" id="PF09619">
    <property type="entry name" value="YscW"/>
    <property type="match status" value="1"/>
</dbReference>
<name>A0A2W7R6D0_9RHOB</name>
<dbReference type="InterPro" id="IPR053147">
    <property type="entry name" value="Hsp_HslJ-like"/>
</dbReference>
<proteinExistence type="predicted"/>
<dbReference type="InterPro" id="IPR036328">
    <property type="entry name" value="MliC_sf"/>
</dbReference>
<keyword evidence="3" id="KW-0564">Palmitate</keyword>
<dbReference type="Pfam" id="PF09864">
    <property type="entry name" value="MliC"/>
    <property type="match status" value="1"/>
</dbReference>
<keyword evidence="2" id="KW-0472">Membrane</keyword>
<protein>
    <submittedName>
        <fullName evidence="7">Membrane-bound lysozyme inhibitor of c-type lysozyme MliC</fullName>
    </submittedName>
</protein>
<organism evidence="7 8">
    <name type="scientific">Roseinatronobacter thiooxidans</name>
    <dbReference type="NCBI Taxonomy" id="121821"/>
    <lineage>
        <taxon>Bacteria</taxon>
        <taxon>Pseudomonadati</taxon>
        <taxon>Pseudomonadota</taxon>
        <taxon>Alphaproteobacteria</taxon>
        <taxon>Rhodobacterales</taxon>
        <taxon>Paracoccaceae</taxon>
        <taxon>Roseinatronobacter</taxon>
    </lineage>
</organism>
<evidence type="ECO:0000256" key="1">
    <source>
        <dbReference type="ARBA" id="ARBA00022729"/>
    </source>
</evidence>
<dbReference type="PANTHER" id="PTHR35535:SF2">
    <property type="entry name" value="DUF306 DOMAIN-CONTAINING PROTEIN"/>
    <property type="match status" value="1"/>
</dbReference>
<dbReference type="AlphaFoldDB" id="A0A2W7R6D0"/>
<evidence type="ECO:0000259" key="5">
    <source>
        <dbReference type="Pfam" id="PF03724"/>
    </source>
</evidence>
<accession>A0A2W7R6D0</accession>
<evidence type="ECO:0000259" key="6">
    <source>
        <dbReference type="Pfam" id="PF09864"/>
    </source>
</evidence>
<dbReference type="InterPro" id="IPR039366">
    <property type="entry name" value="Pilotin"/>
</dbReference>
<evidence type="ECO:0000313" key="8">
    <source>
        <dbReference type="Proteomes" id="UP000249364"/>
    </source>
</evidence>
<feature type="domain" description="C-type lysozyme inhibitor" evidence="6">
    <location>
        <begin position="153"/>
        <end position="213"/>
    </location>
</feature>